<dbReference type="Pfam" id="PF00514">
    <property type="entry name" value="Arm"/>
    <property type="match status" value="2"/>
</dbReference>
<dbReference type="PANTHER" id="PTHR15651">
    <property type="entry name" value="ARMADILLO REPEAT-CONTAINING PROTEIN 8"/>
    <property type="match status" value="1"/>
</dbReference>
<name>A0AAD7LTK2_QUISA</name>
<dbReference type="GO" id="GO:0005634">
    <property type="term" value="C:nucleus"/>
    <property type="evidence" value="ECO:0007669"/>
    <property type="project" value="UniProtKB-SubCell"/>
</dbReference>
<dbReference type="AlphaFoldDB" id="A0AAD7LTK2"/>
<gene>
    <name evidence="6" type="ORF">O6P43_013964</name>
</gene>
<comment type="caution">
    <text evidence="6">The sequence shown here is derived from an EMBL/GenBank/DDBJ whole genome shotgun (WGS) entry which is preliminary data.</text>
</comment>
<comment type="subcellular location">
    <subcellularLocation>
        <location evidence="2">Cytoplasm</location>
    </subcellularLocation>
    <subcellularLocation>
        <location evidence="1">Nucleus</location>
    </subcellularLocation>
</comment>
<dbReference type="Proteomes" id="UP001163823">
    <property type="component" value="Chromosome 6"/>
</dbReference>
<dbReference type="SUPFAM" id="SSF48371">
    <property type="entry name" value="ARM repeat"/>
    <property type="match status" value="1"/>
</dbReference>
<dbReference type="InterPro" id="IPR000225">
    <property type="entry name" value="Armadillo"/>
</dbReference>
<keyword evidence="7" id="KW-1185">Reference proteome</keyword>
<dbReference type="PANTHER" id="PTHR15651:SF7">
    <property type="entry name" value="ARMADILLO REPEAT-CONTAINING PROTEIN 8"/>
    <property type="match status" value="1"/>
</dbReference>
<evidence type="ECO:0000256" key="5">
    <source>
        <dbReference type="ARBA" id="ARBA00023242"/>
    </source>
</evidence>
<dbReference type="FunFam" id="1.25.10.10:FF:000416">
    <property type="entry name" value="Armadillo repeat-containing protein 8"/>
    <property type="match status" value="1"/>
</dbReference>
<keyword evidence="5" id="KW-0539">Nucleus</keyword>
<dbReference type="InterPro" id="IPR011989">
    <property type="entry name" value="ARM-like"/>
</dbReference>
<reference evidence="6" key="1">
    <citation type="journal article" date="2023" name="Science">
        <title>Elucidation of the pathway for biosynthesis of saponin adjuvants from the soapbark tree.</title>
        <authorList>
            <person name="Reed J."/>
            <person name="Orme A."/>
            <person name="El-Demerdash A."/>
            <person name="Owen C."/>
            <person name="Martin L.B.B."/>
            <person name="Misra R.C."/>
            <person name="Kikuchi S."/>
            <person name="Rejzek M."/>
            <person name="Martin A.C."/>
            <person name="Harkess A."/>
            <person name="Leebens-Mack J."/>
            <person name="Louveau T."/>
            <person name="Stephenson M.J."/>
            <person name="Osbourn A."/>
        </authorList>
    </citation>
    <scope>NUCLEOTIDE SEQUENCE</scope>
    <source>
        <strain evidence="6">S10</strain>
    </source>
</reference>
<dbReference type="GO" id="GO:0043161">
    <property type="term" value="P:proteasome-mediated ubiquitin-dependent protein catabolic process"/>
    <property type="evidence" value="ECO:0007669"/>
    <property type="project" value="TreeGrafter"/>
</dbReference>
<proteinExistence type="predicted"/>
<keyword evidence="4" id="KW-0677">Repeat</keyword>
<evidence type="ECO:0000256" key="4">
    <source>
        <dbReference type="ARBA" id="ARBA00022737"/>
    </source>
</evidence>
<organism evidence="6 7">
    <name type="scientific">Quillaja saponaria</name>
    <name type="common">Soap bark tree</name>
    <dbReference type="NCBI Taxonomy" id="32244"/>
    <lineage>
        <taxon>Eukaryota</taxon>
        <taxon>Viridiplantae</taxon>
        <taxon>Streptophyta</taxon>
        <taxon>Embryophyta</taxon>
        <taxon>Tracheophyta</taxon>
        <taxon>Spermatophyta</taxon>
        <taxon>Magnoliopsida</taxon>
        <taxon>eudicotyledons</taxon>
        <taxon>Gunneridae</taxon>
        <taxon>Pentapetalae</taxon>
        <taxon>rosids</taxon>
        <taxon>fabids</taxon>
        <taxon>Fabales</taxon>
        <taxon>Quillajaceae</taxon>
        <taxon>Quillaja</taxon>
    </lineage>
</organism>
<dbReference type="GO" id="GO:0005737">
    <property type="term" value="C:cytoplasm"/>
    <property type="evidence" value="ECO:0007669"/>
    <property type="project" value="UniProtKB-SubCell"/>
</dbReference>
<dbReference type="KEGG" id="qsa:O6P43_013964"/>
<protein>
    <submittedName>
        <fullName evidence="6">Armadillo repeat-containing protein 8</fullName>
    </submittedName>
</protein>
<dbReference type="InterPro" id="IPR016024">
    <property type="entry name" value="ARM-type_fold"/>
</dbReference>
<evidence type="ECO:0000256" key="2">
    <source>
        <dbReference type="ARBA" id="ARBA00004496"/>
    </source>
</evidence>
<dbReference type="GO" id="GO:0034657">
    <property type="term" value="C:GID complex"/>
    <property type="evidence" value="ECO:0007669"/>
    <property type="project" value="TreeGrafter"/>
</dbReference>
<evidence type="ECO:0000313" key="7">
    <source>
        <dbReference type="Proteomes" id="UP001163823"/>
    </source>
</evidence>
<evidence type="ECO:0000256" key="3">
    <source>
        <dbReference type="ARBA" id="ARBA00022490"/>
    </source>
</evidence>
<evidence type="ECO:0000256" key="1">
    <source>
        <dbReference type="ARBA" id="ARBA00004123"/>
    </source>
</evidence>
<sequence length="379" mass="41572">MILVKLEMKLPLSFSSLISGKEDLQKLAFEADAVDKLYNHLQKGPLPPKRLEGILLGLADLCSKVESCRSRFLSLQVLNVVVDALTHNSANVRSAACFCLRCVSRSIKNLSAGHFMNEKIVVPLVRLLSDLSASVQVAALGAISNIVVDFTPRKPMFIQCGGVKELVLLSKSMDSTIRLNTLRALRNLVFLADQMCKQGVFMELTASSFASLICDPESSVQEQALALVRNLVDGCIDSLEYVMADDAIILDAVGRQLQNASKDEIGIQGMYVFSNVASGNEFHKEAVMKQLLLQTDNQTHSFMIKFLQSSNSQLRTAAIWVLVNLTFPSSPGALSRVVKLRNSGVVPQIKRMVNDPCMDVKLRVRTALGQFMTFGDGSM</sequence>
<accession>A0AAD7LTK2</accession>
<evidence type="ECO:0000313" key="6">
    <source>
        <dbReference type="EMBL" id="KAJ7964099.1"/>
    </source>
</evidence>
<keyword evidence="3" id="KW-0963">Cytoplasm</keyword>
<dbReference type="SMART" id="SM00185">
    <property type="entry name" value="ARM"/>
    <property type="match status" value="3"/>
</dbReference>
<dbReference type="Gene3D" id="1.25.10.10">
    <property type="entry name" value="Leucine-rich Repeat Variant"/>
    <property type="match status" value="1"/>
</dbReference>
<dbReference type="InterPro" id="IPR038739">
    <property type="entry name" value="ARMC8/Vid28"/>
</dbReference>
<dbReference type="EMBL" id="JARAOO010000006">
    <property type="protein sequence ID" value="KAJ7964099.1"/>
    <property type="molecule type" value="Genomic_DNA"/>
</dbReference>